<evidence type="ECO:0000256" key="5">
    <source>
        <dbReference type="ARBA" id="ARBA00022801"/>
    </source>
</evidence>
<dbReference type="InterPro" id="IPR051708">
    <property type="entry name" value="Plant_Aspart_Prot_A1"/>
</dbReference>
<dbReference type="InterPro" id="IPR001461">
    <property type="entry name" value="Aspartic_peptidase_A1"/>
</dbReference>
<dbReference type="FunFam" id="2.40.70.10:FF:000016">
    <property type="entry name" value="Probable aspartic protease At2g35615"/>
    <property type="match status" value="1"/>
</dbReference>
<keyword evidence="3" id="KW-0732">Signal</keyword>
<reference evidence="13 14" key="2">
    <citation type="journal article" date="2017" name="Nature">
        <title>The Apostasia genome and the evolution of orchids.</title>
        <authorList>
            <person name="Zhang G.Q."/>
            <person name="Liu K.W."/>
            <person name="Li Z."/>
            <person name="Lohaus R."/>
            <person name="Hsiao Y.Y."/>
            <person name="Niu S.C."/>
            <person name="Wang J.Y."/>
            <person name="Lin Y.C."/>
            <person name="Xu Q."/>
            <person name="Chen L.J."/>
            <person name="Yoshida K."/>
            <person name="Fujiwara S."/>
            <person name="Wang Z.W."/>
            <person name="Zhang Y.Q."/>
            <person name="Mitsuda N."/>
            <person name="Wang M."/>
            <person name="Liu G.H."/>
            <person name="Pecoraro L."/>
            <person name="Huang H.X."/>
            <person name="Xiao X.J."/>
            <person name="Lin M."/>
            <person name="Wu X.Y."/>
            <person name="Wu W.L."/>
            <person name="Chen Y.Y."/>
            <person name="Chang S.B."/>
            <person name="Sakamoto S."/>
            <person name="Ohme-Takagi M."/>
            <person name="Yagi M."/>
            <person name="Zeng S.J."/>
            <person name="Shen C.Y."/>
            <person name="Yeh C.M."/>
            <person name="Luo Y.B."/>
            <person name="Tsai W.C."/>
            <person name="Van de Peer Y."/>
            <person name="Liu Z.J."/>
        </authorList>
    </citation>
    <scope>NUCLEOTIDE SEQUENCE [LARGE SCALE GENOMIC DNA]</scope>
    <source>
        <tissue evidence="13">The whole plant</tissue>
    </source>
</reference>
<proteinExistence type="inferred from homology"/>
<evidence type="ECO:0000256" key="6">
    <source>
        <dbReference type="ARBA" id="ARBA00023180"/>
    </source>
</evidence>
<comment type="similarity">
    <text evidence="1 11">Belongs to the peptidase A1 family.</text>
</comment>
<dbReference type="EC" id="3.4.23.12" evidence="9"/>
<feature type="active site" evidence="10">
    <location>
        <position position="119"/>
    </location>
</feature>
<evidence type="ECO:0000256" key="2">
    <source>
        <dbReference type="ARBA" id="ARBA00022670"/>
    </source>
</evidence>
<dbReference type="FunFam" id="2.40.70.10:FF:000033">
    <property type="entry name" value="Aspartyl protease family protein"/>
    <property type="match status" value="1"/>
</dbReference>
<dbReference type="InterPro" id="IPR033121">
    <property type="entry name" value="PEPTIDASE_A1"/>
</dbReference>
<dbReference type="GO" id="GO:0005576">
    <property type="term" value="C:extracellular region"/>
    <property type="evidence" value="ECO:0007669"/>
    <property type="project" value="TreeGrafter"/>
</dbReference>
<dbReference type="PROSITE" id="PS51767">
    <property type="entry name" value="PEPTIDASE_A1"/>
    <property type="match status" value="1"/>
</dbReference>
<dbReference type="PANTHER" id="PTHR47967:SF23">
    <property type="entry name" value="OS04G0448300 PROTEIN"/>
    <property type="match status" value="1"/>
</dbReference>
<dbReference type="PRINTS" id="PR00792">
    <property type="entry name" value="PEPSIN"/>
</dbReference>
<dbReference type="GO" id="GO:0006508">
    <property type="term" value="P:proteolysis"/>
    <property type="evidence" value="ECO:0007669"/>
    <property type="project" value="UniProtKB-KW"/>
</dbReference>
<evidence type="ECO:0000256" key="10">
    <source>
        <dbReference type="PIRSR" id="PIRSR601461-1"/>
    </source>
</evidence>
<keyword evidence="14" id="KW-1185">Reference proteome</keyword>
<organism evidence="13 14">
    <name type="scientific">Dendrobium catenatum</name>
    <dbReference type="NCBI Taxonomy" id="906689"/>
    <lineage>
        <taxon>Eukaryota</taxon>
        <taxon>Viridiplantae</taxon>
        <taxon>Streptophyta</taxon>
        <taxon>Embryophyta</taxon>
        <taxon>Tracheophyta</taxon>
        <taxon>Spermatophyta</taxon>
        <taxon>Magnoliopsida</taxon>
        <taxon>Liliopsida</taxon>
        <taxon>Asparagales</taxon>
        <taxon>Orchidaceae</taxon>
        <taxon>Epidendroideae</taxon>
        <taxon>Malaxideae</taxon>
        <taxon>Dendrobiinae</taxon>
        <taxon>Dendrobium</taxon>
    </lineage>
</organism>
<dbReference type="InterPro" id="IPR034161">
    <property type="entry name" value="Pepsin-like_plant"/>
</dbReference>
<dbReference type="InterPro" id="IPR032861">
    <property type="entry name" value="TAXi_N"/>
</dbReference>
<dbReference type="OrthoDB" id="660550at2759"/>
<dbReference type="PANTHER" id="PTHR47967">
    <property type="entry name" value="OS07G0603500 PROTEIN-RELATED"/>
    <property type="match status" value="1"/>
</dbReference>
<evidence type="ECO:0000256" key="3">
    <source>
        <dbReference type="ARBA" id="ARBA00022729"/>
    </source>
</evidence>
<evidence type="ECO:0000313" key="14">
    <source>
        <dbReference type="Proteomes" id="UP000233837"/>
    </source>
</evidence>
<comment type="function">
    <text evidence="8">Extracellular proteinase found in the pitcher fluid of carnivorous plants. Digest prey for nitrogen uptake.</text>
</comment>
<dbReference type="CDD" id="cd05476">
    <property type="entry name" value="pepsin_A_like_plant"/>
    <property type="match status" value="1"/>
</dbReference>
<evidence type="ECO:0000259" key="12">
    <source>
        <dbReference type="PROSITE" id="PS51767"/>
    </source>
</evidence>
<evidence type="ECO:0000256" key="7">
    <source>
        <dbReference type="ARBA" id="ARBA00051299"/>
    </source>
</evidence>
<dbReference type="Pfam" id="PF14541">
    <property type="entry name" value="TAXi_C"/>
    <property type="match status" value="1"/>
</dbReference>
<keyword evidence="2 11" id="KW-0645">Protease</keyword>
<dbReference type="InterPro" id="IPR001969">
    <property type="entry name" value="Aspartic_peptidase_AS"/>
</dbReference>
<dbReference type="Gene3D" id="2.40.70.10">
    <property type="entry name" value="Acid Proteases"/>
    <property type="match status" value="2"/>
</dbReference>
<dbReference type="GO" id="GO:0004190">
    <property type="term" value="F:aspartic-type endopeptidase activity"/>
    <property type="evidence" value="ECO:0007669"/>
    <property type="project" value="UniProtKB-KW"/>
</dbReference>
<keyword evidence="6" id="KW-0325">Glycoprotein</keyword>
<dbReference type="InterPro" id="IPR032799">
    <property type="entry name" value="TAXi_C"/>
</dbReference>
<accession>A0A2I0XAJ9</accession>
<dbReference type="Proteomes" id="UP000233837">
    <property type="component" value="Unassembled WGS sequence"/>
</dbReference>
<dbReference type="STRING" id="906689.A0A2I0XAJ9"/>
<evidence type="ECO:0000313" key="13">
    <source>
        <dbReference type="EMBL" id="PKU84935.1"/>
    </source>
</evidence>
<dbReference type="AlphaFoldDB" id="A0A2I0XAJ9"/>
<comment type="catalytic activity">
    <reaction evidence="7">
        <text>Similar to pepsin, but also cleaves on either side of Asp and at Lys-|-Arg.</text>
        <dbReference type="EC" id="3.4.23.12"/>
    </reaction>
</comment>
<evidence type="ECO:0000256" key="11">
    <source>
        <dbReference type="RuleBase" id="RU000454"/>
    </source>
</evidence>
<evidence type="ECO:0000256" key="8">
    <source>
        <dbReference type="ARBA" id="ARBA00053221"/>
    </source>
</evidence>
<evidence type="ECO:0000256" key="1">
    <source>
        <dbReference type="ARBA" id="ARBA00007447"/>
    </source>
</evidence>
<feature type="active site" evidence="10">
    <location>
        <position position="323"/>
    </location>
</feature>
<name>A0A2I0XAJ9_9ASPA</name>
<evidence type="ECO:0000256" key="4">
    <source>
        <dbReference type="ARBA" id="ARBA00022750"/>
    </source>
</evidence>
<sequence>MSDNLKTSSMETTWRLIFLSFAFSIIIFQIRAHPTPKVGFRVDLTRVDANGNYTKIELLQRATRRSHHRLARLIAGSVKSVAASPPTDQYSAPVHAGNGEFLMDLSIGTPPAAFSAIVDTGSDLIWTQCLPCSDCFNQPTPIFNPKKSSSYSNLPCSSSFCAALPTSSCSISSGLCNYLYTYGDSSSTEGVLAAETFRIGSPDPTAAPAIAFGCGDDNQGAGFSQGGGLVGLGRGPLSLISQLKLNRFSYCLTSLDDSKASPLLFGELAELKASTTAKLLKNEQQPSFYYLSLQGISVGGKKLAIPNGTFDLQSDGSGGVIIDSGTSITYLEEAGYKKVKKAFLDGVNLPAADGSDVGLDVCFSTPAGQDEVEVPKLVLHFDAGGSGVGDLELPAENYIVLDSSTGLLCLTVMGSSGMSIFGNFQQQNLHVLYDLEQEAVLFQPTQCDQL</sequence>
<keyword evidence="5 11" id="KW-0378">Hydrolase</keyword>
<dbReference type="SUPFAM" id="SSF50630">
    <property type="entry name" value="Acid proteases"/>
    <property type="match status" value="1"/>
</dbReference>
<dbReference type="PROSITE" id="PS00141">
    <property type="entry name" value="ASP_PROTEASE"/>
    <property type="match status" value="1"/>
</dbReference>
<dbReference type="Pfam" id="PF14543">
    <property type="entry name" value="TAXi_N"/>
    <property type="match status" value="1"/>
</dbReference>
<protein>
    <recommendedName>
        <fullName evidence="9">nepenthesin</fullName>
        <ecNumber evidence="9">3.4.23.12</ecNumber>
    </recommendedName>
</protein>
<gene>
    <name evidence="13" type="primary">nep2</name>
    <name evidence="13" type="ORF">MA16_Dca024768</name>
</gene>
<dbReference type="EMBL" id="KZ502019">
    <property type="protein sequence ID" value="PKU84935.1"/>
    <property type="molecule type" value="Genomic_DNA"/>
</dbReference>
<evidence type="ECO:0000256" key="9">
    <source>
        <dbReference type="ARBA" id="ARBA00067063"/>
    </source>
</evidence>
<keyword evidence="4 11" id="KW-0064">Aspartyl protease</keyword>
<dbReference type="InterPro" id="IPR021109">
    <property type="entry name" value="Peptidase_aspartic_dom_sf"/>
</dbReference>
<reference evidence="13 14" key="1">
    <citation type="journal article" date="2016" name="Sci. Rep.">
        <title>The Dendrobium catenatum Lindl. genome sequence provides insights into polysaccharide synthase, floral development and adaptive evolution.</title>
        <authorList>
            <person name="Zhang G.Q."/>
            <person name="Xu Q."/>
            <person name="Bian C."/>
            <person name="Tsai W.C."/>
            <person name="Yeh C.M."/>
            <person name="Liu K.W."/>
            <person name="Yoshida K."/>
            <person name="Zhang L.S."/>
            <person name="Chang S.B."/>
            <person name="Chen F."/>
            <person name="Shi Y."/>
            <person name="Su Y.Y."/>
            <person name="Zhang Y.Q."/>
            <person name="Chen L.J."/>
            <person name="Yin Y."/>
            <person name="Lin M."/>
            <person name="Huang H."/>
            <person name="Deng H."/>
            <person name="Wang Z.W."/>
            <person name="Zhu S.L."/>
            <person name="Zhao X."/>
            <person name="Deng C."/>
            <person name="Niu S.C."/>
            <person name="Huang J."/>
            <person name="Wang M."/>
            <person name="Liu G.H."/>
            <person name="Yang H.J."/>
            <person name="Xiao X.J."/>
            <person name="Hsiao Y.Y."/>
            <person name="Wu W.L."/>
            <person name="Chen Y.Y."/>
            <person name="Mitsuda N."/>
            <person name="Ohme-Takagi M."/>
            <person name="Luo Y.B."/>
            <person name="Van de Peer Y."/>
            <person name="Liu Z.J."/>
        </authorList>
    </citation>
    <scope>NUCLEOTIDE SEQUENCE [LARGE SCALE GENOMIC DNA]</scope>
    <source>
        <tissue evidence="13">The whole plant</tissue>
    </source>
</reference>
<feature type="domain" description="Peptidase A1" evidence="12">
    <location>
        <begin position="101"/>
        <end position="443"/>
    </location>
</feature>